<accession>A0A8J8M912</accession>
<protein>
    <submittedName>
        <fullName evidence="1">Uncharacterized protein</fullName>
    </submittedName>
</protein>
<organism evidence="1 2">
    <name type="scientific">Vallitalea guaymasensis</name>
    <dbReference type="NCBI Taxonomy" id="1185412"/>
    <lineage>
        <taxon>Bacteria</taxon>
        <taxon>Bacillati</taxon>
        <taxon>Bacillota</taxon>
        <taxon>Clostridia</taxon>
        <taxon>Lachnospirales</taxon>
        <taxon>Vallitaleaceae</taxon>
        <taxon>Vallitalea</taxon>
    </lineage>
</organism>
<sequence length="93" mass="10663">MNEEYATEIASNWNTKDAISDFIGIVLKFEIDDSYVSKFKVEVVGGNIHQEMWVPAEELNEFNSHIIGEIQVSKTFYGDKYQGKTIEELLGNR</sequence>
<keyword evidence="2" id="KW-1185">Reference proteome</keyword>
<reference evidence="1 2" key="1">
    <citation type="submission" date="2020-07" db="EMBL/GenBank/DDBJ databases">
        <title>Vallitalea guaymasensis genome.</title>
        <authorList>
            <person name="Postec A."/>
        </authorList>
    </citation>
    <scope>NUCLEOTIDE SEQUENCE [LARGE SCALE GENOMIC DNA]</scope>
    <source>
        <strain evidence="1 2">Ra1766G1</strain>
    </source>
</reference>
<dbReference type="RefSeq" id="WP_212692774.1">
    <property type="nucleotide sequence ID" value="NZ_CP058561.1"/>
</dbReference>
<proteinExistence type="predicted"/>
<evidence type="ECO:0000313" key="2">
    <source>
        <dbReference type="Proteomes" id="UP000677305"/>
    </source>
</evidence>
<dbReference type="AlphaFoldDB" id="A0A8J8M912"/>
<name>A0A8J8M912_9FIRM</name>
<dbReference type="KEGG" id="vgu:HYG85_06265"/>
<dbReference type="Proteomes" id="UP000677305">
    <property type="component" value="Chromosome"/>
</dbReference>
<dbReference type="EMBL" id="CP058561">
    <property type="protein sequence ID" value="QUH28548.1"/>
    <property type="molecule type" value="Genomic_DNA"/>
</dbReference>
<gene>
    <name evidence="1" type="ORF">HYG85_06265</name>
</gene>
<evidence type="ECO:0000313" key="1">
    <source>
        <dbReference type="EMBL" id="QUH28548.1"/>
    </source>
</evidence>